<dbReference type="Gene3D" id="2.60.40.10">
    <property type="entry name" value="Immunoglobulins"/>
    <property type="match status" value="1"/>
</dbReference>
<proteinExistence type="predicted"/>
<feature type="signal peptide" evidence="1">
    <location>
        <begin position="1"/>
        <end position="16"/>
    </location>
</feature>
<comment type="caution">
    <text evidence="2">The sequence shown here is derived from an EMBL/GenBank/DDBJ whole genome shotgun (WGS) entry which is preliminary data.</text>
</comment>
<evidence type="ECO:0000256" key="1">
    <source>
        <dbReference type="SAM" id="SignalP"/>
    </source>
</evidence>
<name>A0A9Q1H4H8_HOLLE</name>
<evidence type="ECO:0000313" key="3">
    <source>
        <dbReference type="Proteomes" id="UP001152320"/>
    </source>
</evidence>
<evidence type="ECO:0008006" key="4">
    <source>
        <dbReference type="Google" id="ProtNLM"/>
    </source>
</evidence>
<keyword evidence="3" id="KW-1185">Reference proteome</keyword>
<protein>
    <recommendedName>
        <fullName evidence="4">Ig-like domain-containing protein</fullName>
    </recommendedName>
</protein>
<sequence length="216" mass="24383">MHLTVILAVLFHSCSAEEQIRMTLLGLKPFSSEVDKHYQCHTKPIHSDWIDASLESFRTGWTRDTASDNPPPPIPDFHSMDYFPHYKIHLPNNDNNYGFGVFGCGINRTGKFQNVNISTVRMRSDAYITPGNELVTQTVNIGDKGVNITMNIQSNGQNLIWRHNNTVAKMQRTSNTVTFSISGPIQLNHSGIYECHVDGERHQARHGLNLLLVRGK</sequence>
<dbReference type="AlphaFoldDB" id="A0A9Q1H4H8"/>
<reference evidence="2" key="1">
    <citation type="submission" date="2021-10" db="EMBL/GenBank/DDBJ databases">
        <title>Tropical sea cucumber genome reveals ecological adaptation and Cuvierian tubules defense mechanism.</title>
        <authorList>
            <person name="Chen T."/>
        </authorList>
    </citation>
    <scope>NUCLEOTIDE SEQUENCE</scope>
    <source>
        <strain evidence="2">Nanhai2018</strain>
        <tissue evidence="2">Muscle</tissue>
    </source>
</reference>
<feature type="chain" id="PRO_5040274257" description="Ig-like domain-containing protein" evidence="1">
    <location>
        <begin position="17"/>
        <end position="216"/>
    </location>
</feature>
<accession>A0A9Q1H4H8</accession>
<organism evidence="2 3">
    <name type="scientific">Holothuria leucospilota</name>
    <name type="common">Black long sea cucumber</name>
    <name type="synonym">Mertensiothuria leucospilota</name>
    <dbReference type="NCBI Taxonomy" id="206669"/>
    <lineage>
        <taxon>Eukaryota</taxon>
        <taxon>Metazoa</taxon>
        <taxon>Echinodermata</taxon>
        <taxon>Eleutherozoa</taxon>
        <taxon>Echinozoa</taxon>
        <taxon>Holothuroidea</taxon>
        <taxon>Aspidochirotacea</taxon>
        <taxon>Aspidochirotida</taxon>
        <taxon>Holothuriidae</taxon>
        <taxon>Holothuria</taxon>
    </lineage>
</organism>
<evidence type="ECO:0000313" key="2">
    <source>
        <dbReference type="EMBL" id="KAJ8035112.1"/>
    </source>
</evidence>
<dbReference type="InterPro" id="IPR013783">
    <property type="entry name" value="Ig-like_fold"/>
</dbReference>
<keyword evidence="1" id="KW-0732">Signal</keyword>
<gene>
    <name evidence="2" type="ORF">HOLleu_22228</name>
</gene>
<dbReference type="EMBL" id="JAIZAY010000010">
    <property type="protein sequence ID" value="KAJ8035112.1"/>
    <property type="molecule type" value="Genomic_DNA"/>
</dbReference>
<dbReference type="Proteomes" id="UP001152320">
    <property type="component" value="Chromosome 10"/>
</dbReference>